<keyword evidence="1" id="KW-0547">Nucleotide-binding</keyword>
<keyword evidence="1" id="KW-0347">Helicase</keyword>
<keyword evidence="1" id="KW-0378">Hydrolase</keyword>
<keyword evidence="2" id="KW-1185">Reference proteome</keyword>
<keyword evidence="1" id="KW-0067">ATP-binding</keyword>
<dbReference type="InterPro" id="IPR047717">
    <property type="entry name" value="CC_star_Cory"/>
</dbReference>
<organism evidence="1 2">
    <name type="scientific">Helicobacter cholecystus</name>
    <dbReference type="NCBI Taxonomy" id="45498"/>
    <lineage>
        <taxon>Bacteria</taxon>
        <taxon>Pseudomonadati</taxon>
        <taxon>Campylobacterota</taxon>
        <taxon>Epsilonproteobacteria</taxon>
        <taxon>Campylobacterales</taxon>
        <taxon>Helicobacteraceae</taxon>
        <taxon>Helicobacter</taxon>
    </lineage>
</organism>
<evidence type="ECO:0000313" key="2">
    <source>
        <dbReference type="Proteomes" id="UP000257067"/>
    </source>
</evidence>
<dbReference type="NCBIfam" id="NF041419">
    <property type="entry name" value="CC_star_Cory"/>
    <property type="match status" value="1"/>
</dbReference>
<protein>
    <submittedName>
        <fullName evidence="1">DNA helicase</fullName>
    </submittedName>
</protein>
<evidence type="ECO:0000313" key="1">
    <source>
        <dbReference type="EMBL" id="RDU68982.1"/>
    </source>
</evidence>
<dbReference type="Pfam" id="PF25952">
    <property type="entry name" value="DUF7990"/>
    <property type="match status" value="1"/>
</dbReference>
<dbReference type="AlphaFoldDB" id="A0A3D8IUS6"/>
<dbReference type="GO" id="GO:0004386">
    <property type="term" value="F:helicase activity"/>
    <property type="evidence" value="ECO:0007669"/>
    <property type="project" value="UniProtKB-KW"/>
</dbReference>
<reference evidence="1 2" key="1">
    <citation type="submission" date="2018-04" db="EMBL/GenBank/DDBJ databases">
        <title>Novel Campyloabacter and Helicobacter Species and Strains.</title>
        <authorList>
            <person name="Mannion A.J."/>
            <person name="Shen Z."/>
            <person name="Fox J.G."/>
        </authorList>
    </citation>
    <scope>NUCLEOTIDE SEQUENCE [LARGE SCALE GENOMIC DNA]</scope>
    <source>
        <strain evidence="1 2">ATCC 700242</strain>
    </source>
</reference>
<dbReference type="Proteomes" id="UP000257067">
    <property type="component" value="Unassembled WGS sequence"/>
</dbReference>
<dbReference type="InterPro" id="IPR058303">
    <property type="entry name" value="DUF7990"/>
</dbReference>
<proteinExistence type="predicted"/>
<accession>A0A3D8IUS6</accession>
<dbReference type="RefSeq" id="WP_104724894.1">
    <property type="nucleotide sequence ID" value="NZ_FZNE01000009.1"/>
</dbReference>
<name>A0A3D8IUS6_9HELI</name>
<comment type="caution">
    <text evidence="1">The sequence shown here is derived from an EMBL/GenBank/DDBJ whole genome shotgun (WGS) entry which is preliminary data.</text>
</comment>
<sequence length="87" mass="10415">MLNFLKSCSSFLTSYYELGYKRAIKREQEEIEDLFMVLAFSEMMGIPNPYEFYMLDLIPELMPKFHQWHKKAGFEKSPFDYFPCACC</sequence>
<dbReference type="OrthoDB" id="5358049at2"/>
<dbReference type="EMBL" id="NXLU01000005">
    <property type="protein sequence ID" value="RDU68982.1"/>
    <property type="molecule type" value="Genomic_DNA"/>
</dbReference>
<gene>
    <name evidence="1" type="ORF">CQA62_04970</name>
</gene>